<reference evidence="2 3" key="1">
    <citation type="submission" date="2020-07" db="EMBL/GenBank/DDBJ databases">
        <title>Comparative genomics of pyrophilous fungi reveals a link between fire events and developmental genes.</title>
        <authorList>
            <consortium name="DOE Joint Genome Institute"/>
            <person name="Steindorff A.S."/>
            <person name="Carver A."/>
            <person name="Calhoun S."/>
            <person name="Stillman K."/>
            <person name="Liu H."/>
            <person name="Lipzen A."/>
            <person name="Pangilinan J."/>
            <person name="Labutti K."/>
            <person name="Bruns T.D."/>
            <person name="Grigoriev I.V."/>
        </authorList>
    </citation>
    <scope>NUCLEOTIDE SEQUENCE [LARGE SCALE GENOMIC DNA]</scope>
    <source>
        <strain evidence="2 3">CBS 144469</strain>
    </source>
</reference>
<feature type="non-terminal residue" evidence="2">
    <location>
        <position position="1"/>
    </location>
</feature>
<feature type="signal peptide" evidence="1">
    <location>
        <begin position="1"/>
        <end position="19"/>
    </location>
</feature>
<sequence length="130" mass="14016">MHFPHLLFGILVLVCQVFASAIPGLDNIPLVGRQFDEVAACETQCANWTALSTKCFSPEELTCGCTSDHAADYEGCAECQLALPGGDPAYVTALRDIFEAHYTAYAGLCKQWYDVTIPEVKIDIPAGTGI</sequence>
<dbReference type="AlphaFoldDB" id="A0A8H6IIB1"/>
<dbReference type="EMBL" id="JACGCI010000002">
    <property type="protein sequence ID" value="KAF6765444.1"/>
    <property type="molecule type" value="Genomic_DNA"/>
</dbReference>
<comment type="caution">
    <text evidence="2">The sequence shown here is derived from an EMBL/GenBank/DDBJ whole genome shotgun (WGS) entry which is preliminary data.</text>
</comment>
<evidence type="ECO:0000256" key="1">
    <source>
        <dbReference type="SAM" id="SignalP"/>
    </source>
</evidence>
<name>A0A8H6IIB1_9AGAR</name>
<evidence type="ECO:0000313" key="3">
    <source>
        <dbReference type="Proteomes" id="UP000521943"/>
    </source>
</evidence>
<keyword evidence="1" id="KW-0732">Signal</keyword>
<evidence type="ECO:0000313" key="2">
    <source>
        <dbReference type="EMBL" id="KAF6765444.1"/>
    </source>
</evidence>
<feature type="chain" id="PRO_5034643877" evidence="1">
    <location>
        <begin position="20"/>
        <end position="130"/>
    </location>
</feature>
<organism evidence="2 3">
    <name type="scientific">Ephemerocybe angulata</name>
    <dbReference type="NCBI Taxonomy" id="980116"/>
    <lineage>
        <taxon>Eukaryota</taxon>
        <taxon>Fungi</taxon>
        <taxon>Dikarya</taxon>
        <taxon>Basidiomycota</taxon>
        <taxon>Agaricomycotina</taxon>
        <taxon>Agaricomycetes</taxon>
        <taxon>Agaricomycetidae</taxon>
        <taxon>Agaricales</taxon>
        <taxon>Agaricineae</taxon>
        <taxon>Psathyrellaceae</taxon>
        <taxon>Ephemerocybe</taxon>
    </lineage>
</organism>
<accession>A0A8H6IIB1</accession>
<protein>
    <submittedName>
        <fullName evidence="2">Uncharacterized protein</fullName>
    </submittedName>
</protein>
<keyword evidence="3" id="KW-1185">Reference proteome</keyword>
<dbReference type="Proteomes" id="UP000521943">
    <property type="component" value="Unassembled WGS sequence"/>
</dbReference>
<proteinExistence type="predicted"/>
<gene>
    <name evidence="2" type="ORF">DFP72DRAFT_867850</name>
</gene>